<dbReference type="AlphaFoldDB" id="A0A1H9WJU0"/>
<keyword evidence="3" id="KW-0813">Transport</keyword>
<dbReference type="Pfam" id="PF01547">
    <property type="entry name" value="SBP_bac_1"/>
    <property type="match status" value="1"/>
</dbReference>
<keyword evidence="4 6" id="KW-0732">Signal</keyword>
<reference evidence="8" key="1">
    <citation type="submission" date="2016-10" db="EMBL/GenBank/DDBJ databases">
        <authorList>
            <person name="Varghese N."/>
            <person name="Submissions S."/>
        </authorList>
    </citation>
    <scope>NUCLEOTIDE SEQUENCE [LARGE SCALE GENOMIC DNA]</scope>
    <source>
        <strain evidence="8">CGMCC 1.6963</strain>
    </source>
</reference>
<protein>
    <submittedName>
        <fullName evidence="7">Carbohydrate ABC transporter substrate-binding protein, CUT1 family</fullName>
    </submittedName>
</protein>
<dbReference type="PROSITE" id="PS01037">
    <property type="entry name" value="SBP_BACTERIAL_1"/>
    <property type="match status" value="1"/>
</dbReference>
<organism evidence="7 8">
    <name type="scientific">Pedococcus cremeus</name>
    <dbReference type="NCBI Taxonomy" id="587636"/>
    <lineage>
        <taxon>Bacteria</taxon>
        <taxon>Bacillati</taxon>
        <taxon>Actinomycetota</taxon>
        <taxon>Actinomycetes</taxon>
        <taxon>Micrococcales</taxon>
        <taxon>Intrasporangiaceae</taxon>
        <taxon>Pedococcus</taxon>
    </lineage>
</organism>
<keyword evidence="5" id="KW-0574">Periplasm</keyword>
<dbReference type="EMBL" id="FOHB01000005">
    <property type="protein sequence ID" value="SES34114.1"/>
    <property type="molecule type" value="Genomic_DNA"/>
</dbReference>
<dbReference type="RefSeq" id="WP_091759594.1">
    <property type="nucleotide sequence ID" value="NZ_FOHB01000005.1"/>
</dbReference>
<evidence type="ECO:0000256" key="6">
    <source>
        <dbReference type="SAM" id="SignalP"/>
    </source>
</evidence>
<dbReference type="Proteomes" id="UP000199019">
    <property type="component" value="Unassembled WGS sequence"/>
</dbReference>
<evidence type="ECO:0000256" key="4">
    <source>
        <dbReference type="ARBA" id="ARBA00022729"/>
    </source>
</evidence>
<evidence type="ECO:0000313" key="7">
    <source>
        <dbReference type="EMBL" id="SES34114.1"/>
    </source>
</evidence>
<name>A0A1H9WJU0_9MICO</name>
<dbReference type="GO" id="GO:0055085">
    <property type="term" value="P:transmembrane transport"/>
    <property type="evidence" value="ECO:0007669"/>
    <property type="project" value="InterPro"/>
</dbReference>
<keyword evidence="8" id="KW-1185">Reference proteome</keyword>
<dbReference type="STRING" id="587636.SAMN05216199_2970"/>
<gene>
    <name evidence="7" type="ORF">SAMN05216199_2970</name>
</gene>
<evidence type="ECO:0000313" key="8">
    <source>
        <dbReference type="Proteomes" id="UP000199019"/>
    </source>
</evidence>
<dbReference type="PANTHER" id="PTHR43649">
    <property type="entry name" value="ARABINOSE-BINDING PROTEIN-RELATED"/>
    <property type="match status" value="1"/>
</dbReference>
<evidence type="ECO:0000256" key="2">
    <source>
        <dbReference type="ARBA" id="ARBA00008520"/>
    </source>
</evidence>
<feature type="signal peptide" evidence="6">
    <location>
        <begin position="1"/>
        <end position="25"/>
    </location>
</feature>
<dbReference type="OrthoDB" id="8317736at2"/>
<comment type="similarity">
    <text evidence="2">Belongs to the bacterial solute-binding protein 1 family.</text>
</comment>
<dbReference type="SUPFAM" id="SSF53850">
    <property type="entry name" value="Periplasmic binding protein-like II"/>
    <property type="match status" value="1"/>
</dbReference>
<sequence>MTRRTPWKYVALAALGSAVALSACAPSSGGDSGGGGDKGKTTLTVWSWRVEDEAAYNKIFDVYEKSHKDVTVDFKPFKSTEYNKILATGLSGSDGPDVPQVRSYGQVQATIASGALVPLDGKVDLTGWDENVLASAKGKEDGKLYSVPLAQQATVMYYNKGLFEKNGLKAPTTWDEFMAANKKLKDAGVVPIAVGAKDDWTLPIVHEIIGAATFGGTDFQKAVQSGDKSFTDPQWVASVKLLKDLEPYMPKSVAGVASTDAQTLFSAEKAAMYPGGSFDLAVLQKANPKMQIGVFEVPPAAGAPSGAQPTTAGWADGNFAVSKKSKHQEQALELVKWMSTKEFGQMVADEVKQISAVPGVENKDEILQQIADNYEKHGSPYLLLTDFRYGTPTGTDLLGKGIQEMLLGKKDAAAVSKDLDTGVKTWFKPGA</sequence>
<dbReference type="GO" id="GO:0030313">
    <property type="term" value="C:cell envelope"/>
    <property type="evidence" value="ECO:0007669"/>
    <property type="project" value="UniProtKB-SubCell"/>
</dbReference>
<dbReference type="InterPro" id="IPR006061">
    <property type="entry name" value="SBP_1_CS"/>
</dbReference>
<feature type="chain" id="PRO_5011652021" evidence="6">
    <location>
        <begin position="26"/>
        <end position="431"/>
    </location>
</feature>
<evidence type="ECO:0000256" key="3">
    <source>
        <dbReference type="ARBA" id="ARBA00022448"/>
    </source>
</evidence>
<proteinExistence type="inferred from homology"/>
<evidence type="ECO:0000256" key="1">
    <source>
        <dbReference type="ARBA" id="ARBA00004196"/>
    </source>
</evidence>
<dbReference type="PANTHER" id="PTHR43649:SF31">
    <property type="entry name" value="SN-GLYCEROL-3-PHOSPHATE-BINDING PERIPLASMIC PROTEIN UGPB"/>
    <property type="match status" value="1"/>
</dbReference>
<evidence type="ECO:0000256" key="5">
    <source>
        <dbReference type="ARBA" id="ARBA00022764"/>
    </source>
</evidence>
<dbReference type="PROSITE" id="PS51257">
    <property type="entry name" value="PROKAR_LIPOPROTEIN"/>
    <property type="match status" value="1"/>
</dbReference>
<accession>A0A1H9WJU0</accession>
<dbReference type="InterPro" id="IPR006059">
    <property type="entry name" value="SBP"/>
</dbReference>
<dbReference type="InterPro" id="IPR050490">
    <property type="entry name" value="Bact_solute-bd_prot1"/>
</dbReference>
<comment type="subcellular location">
    <subcellularLocation>
        <location evidence="1">Cell envelope</location>
    </subcellularLocation>
</comment>
<dbReference type="Gene3D" id="3.40.190.10">
    <property type="entry name" value="Periplasmic binding protein-like II"/>
    <property type="match status" value="2"/>
</dbReference>